<dbReference type="Proteomes" id="UP001159405">
    <property type="component" value="Unassembled WGS sequence"/>
</dbReference>
<comment type="caution">
    <text evidence="1">The sequence shown here is derived from an EMBL/GenBank/DDBJ whole genome shotgun (WGS) entry which is preliminary data.</text>
</comment>
<gene>
    <name evidence="1" type="ORF">PLOB_00048743</name>
</gene>
<proteinExistence type="predicted"/>
<organism evidence="1 2">
    <name type="scientific">Porites lobata</name>
    <dbReference type="NCBI Taxonomy" id="104759"/>
    <lineage>
        <taxon>Eukaryota</taxon>
        <taxon>Metazoa</taxon>
        <taxon>Cnidaria</taxon>
        <taxon>Anthozoa</taxon>
        <taxon>Hexacorallia</taxon>
        <taxon>Scleractinia</taxon>
        <taxon>Fungiina</taxon>
        <taxon>Poritidae</taxon>
        <taxon>Porites</taxon>
    </lineage>
</organism>
<dbReference type="EMBL" id="CALNXK010000092">
    <property type="protein sequence ID" value="CAH3151786.1"/>
    <property type="molecule type" value="Genomic_DNA"/>
</dbReference>
<keyword evidence="2" id="KW-1185">Reference proteome</keyword>
<evidence type="ECO:0000313" key="1">
    <source>
        <dbReference type="EMBL" id="CAH3151786.1"/>
    </source>
</evidence>
<name>A0ABN8PVG4_9CNID</name>
<protein>
    <submittedName>
        <fullName evidence="1">Uncharacterized protein</fullName>
    </submittedName>
</protein>
<evidence type="ECO:0000313" key="2">
    <source>
        <dbReference type="Proteomes" id="UP001159405"/>
    </source>
</evidence>
<sequence length="121" mass="14053">MAQTQYAINGHTTKPTRRSAIAIDTMMRLEGEDLSFFKGSFQTDKTTNKFPKTIIADMTIAGMEKAIDMTFIDNVKGRRYLKRPQRYQKQRRPLRHLEEAFDHIAHYLYASPPSMIEDCHA</sequence>
<accession>A0ABN8PVG4</accession>
<reference evidence="1 2" key="1">
    <citation type="submission" date="2022-05" db="EMBL/GenBank/DDBJ databases">
        <authorList>
            <consortium name="Genoscope - CEA"/>
            <person name="William W."/>
        </authorList>
    </citation>
    <scope>NUCLEOTIDE SEQUENCE [LARGE SCALE GENOMIC DNA]</scope>
</reference>